<protein>
    <submittedName>
        <fullName evidence="8">Cyclic pyranopterin monophosphate synthase</fullName>
        <ecNumber evidence="8">4.1.99.22</ecNumber>
    </submittedName>
    <submittedName>
        <fullName evidence="7">Cyclic pyranopterin phosphate synthase</fullName>
    </submittedName>
</protein>
<keyword evidence="5" id="KW-0411">Iron-sulfur</keyword>
<dbReference type="Proteomes" id="UP000240624">
    <property type="component" value="Unassembled WGS sequence"/>
</dbReference>
<evidence type="ECO:0000256" key="5">
    <source>
        <dbReference type="ARBA" id="ARBA00023014"/>
    </source>
</evidence>
<dbReference type="SFLD" id="SFLDS00029">
    <property type="entry name" value="Radical_SAM"/>
    <property type="match status" value="1"/>
</dbReference>
<keyword evidence="3" id="KW-0479">Metal-binding</keyword>
<evidence type="ECO:0000313" key="9">
    <source>
        <dbReference type="Proteomes" id="UP000193495"/>
    </source>
</evidence>
<evidence type="ECO:0000256" key="3">
    <source>
        <dbReference type="ARBA" id="ARBA00022723"/>
    </source>
</evidence>
<dbReference type="PANTHER" id="PTHR11228:SF7">
    <property type="entry name" value="PQQA PEPTIDE CYCLASE"/>
    <property type="match status" value="1"/>
</dbReference>
<reference evidence="7 10" key="2">
    <citation type="submission" date="2018-03" db="EMBL/GenBank/DDBJ databases">
        <title>Genomic Encyclopedia of Archaeal and Bacterial Type Strains, Phase II (KMG-II): from individual species to whole genera.</title>
        <authorList>
            <person name="Goeker M."/>
        </authorList>
    </citation>
    <scope>NUCLEOTIDE SEQUENCE [LARGE SCALE GENOMIC DNA]</scope>
    <source>
        <strain evidence="7 10">DSM 29956</strain>
    </source>
</reference>
<proteinExistence type="predicted"/>
<dbReference type="InterPro" id="IPR007197">
    <property type="entry name" value="rSAM"/>
</dbReference>
<dbReference type="InterPro" id="IPR050377">
    <property type="entry name" value="Radical_SAM_PqqE_MftC-like"/>
</dbReference>
<evidence type="ECO:0000313" key="10">
    <source>
        <dbReference type="Proteomes" id="UP000240624"/>
    </source>
</evidence>
<dbReference type="GO" id="GO:0046872">
    <property type="term" value="F:metal ion binding"/>
    <property type="evidence" value="ECO:0007669"/>
    <property type="project" value="UniProtKB-KW"/>
</dbReference>
<keyword evidence="4" id="KW-0408">Iron</keyword>
<dbReference type="InterPro" id="IPR023885">
    <property type="entry name" value="4Fe4S-binding_SPASM_dom"/>
</dbReference>
<dbReference type="AlphaFoldDB" id="A0A1X6ZM99"/>
<dbReference type="SFLD" id="SFLDG01067">
    <property type="entry name" value="SPASM/twitch_domain_containing"/>
    <property type="match status" value="1"/>
</dbReference>
<dbReference type="SUPFAM" id="SSF102114">
    <property type="entry name" value="Radical SAM enzymes"/>
    <property type="match status" value="1"/>
</dbReference>
<gene>
    <name evidence="8" type="primary">moaA_2</name>
    <name evidence="7" type="ORF">CLV79_107138</name>
    <name evidence="8" type="ORF">LOS8367_02602</name>
</gene>
<sequence>MVNSNRIERQVKKALRGSPLYAPVKLLKEQMRIAHFSLAQVTDKVVRPAPHEVFLSLTANCNLRCGACSYGRDFMPSHQLPWEVGAKLIDDCKELGIGTIRLYGGEPLLHRDLDKYVERIAHHGLNMYVTTNGLLLDKKIDRLVEAGLKRVSIGFYGLEEDYDAYVQRPGAFEALSRSLAATRSRHGADTLPMGLDWLLMRSTGRPDSVRRTLQFARDHEMQVYINLIHYSLPYFVRPEHESEQRFWFEEEDRPILEEVASILLEEKQRDPGLIRNTERGIRSIPDWLIRKSAMRLPCTSHDMLWIGPDGTVQMCFVTFKLGSLHEHRLSELLFNERHRSFARHAFNLKCPNCNCGYDKRVNLHRPSRTAYATGMNG</sequence>
<name>A0A1X6ZM99_9RHOB</name>
<dbReference type="GO" id="GO:0051536">
    <property type="term" value="F:iron-sulfur cluster binding"/>
    <property type="evidence" value="ECO:0007669"/>
    <property type="project" value="UniProtKB-KW"/>
</dbReference>
<dbReference type="CDD" id="cd01335">
    <property type="entry name" value="Radical_SAM"/>
    <property type="match status" value="1"/>
</dbReference>
<dbReference type="EC" id="4.1.99.22" evidence="8"/>
<dbReference type="GO" id="GO:0061798">
    <property type="term" value="F:GTP 3',8'-cyclase activity"/>
    <property type="evidence" value="ECO:0007669"/>
    <property type="project" value="UniProtKB-EC"/>
</dbReference>
<keyword evidence="2" id="KW-0949">S-adenosyl-L-methionine</keyword>
<feature type="domain" description="Radical SAM core" evidence="6">
    <location>
        <begin position="47"/>
        <end position="275"/>
    </location>
</feature>
<organism evidence="8 9">
    <name type="scientific">Limimaricola soesokkakensis</name>
    <dbReference type="NCBI Taxonomy" id="1343159"/>
    <lineage>
        <taxon>Bacteria</taxon>
        <taxon>Pseudomonadati</taxon>
        <taxon>Pseudomonadota</taxon>
        <taxon>Alphaproteobacteria</taxon>
        <taxon>Rhodobacterales</taxon>
        <taxon>Paracoccaceae</taxon>
        <taxon>Limimaricola</taxon>
    </lineage>
</organism>
<dbReference type="RefSeq" id="WP_085896927.1">
    <property type="nucleotide sequence ID" value="NZ_FWFY01000008.1"/>
</dbReference>
<reference evidence="8 9" key="1">
    <citation type="submission" date="2017-03" db="EMBL/GenBank/DDBJ databases">
        <authorList>
            <person name="Afonso C.L."/>
            <person name="Miller P.J."/>
            <person name="Scott M.A."/>
            <person name="Spackman E."/>
            <person name="Goraichik I."/>
            <person name="Dimitrov K.M."/>
            <person name="Suarez D.L."/>
            <person name="Swayne D.E."/>
        </authorList>
    </citation>
    <scope>NUCLEOTIDE SEQUENCE [LARGE SCALE GENOMIC DNA]</scope>
    <source>
        <strain evidence="8 9">CECT 8367</strain>
    </source>
</reference>
<dbReference type="Pfam" id="PF04055">
    <property type="entry name" value="Radical_SAM"/>
    <property type="match status" value="1"/>
</dbReference>
<dbReference type="InterPro" id="IPR013785">
    <property type="entry name" value="Aldolase_TIM"/>
</dbReference>
<evidence type="ECO:0000313" key="8">
    <source>
        <dbReference type="EMBL" id="SLN55201.1"/>
    </source>
</evidence>
<evidence type="ECO:0000256" key="1">
    <source>
        <dbReference type="ARBA" id="ARBA00001966"/>
    </source>
</evidence>
<dbReference type="PROSITE" id="PS51918">
    <property type="entry name" value="RADICAL_SAM"/>
    <property type="match status" value="1"/>
</dbReference>
<dbReference type="PANTHER" id="PTHR11228">
    <property type="entry name" value="RADICAL SAM DOMAIN PROTEIN"/>
    <property type="match status" value="1"/>
</dbReference>
<dbReference type="CDD" id="cd21109">
    <property type="entry name" value="SPASM"/>
    <property type="match status" value="1"/>
</dbReference>
<dbReference type="Pfam" id="PF13186">
    <property type="entry name" value="SPASM"/>
    <property type="match status" value="1"/>
</dbReference>
<dbReference type="InterPro" id="IPR058240">
    <property type="entry name" value="rSAM_sf"/>
</dbReference>
<evidence type="ECO:0000256" key="2">
    <source>
        <dbReference type="ARBA" id="ARBA00022691"/>
    </source>
</evidence>
<dbReference type="Proteomes" id="UP000193495">
    <property type="component" value="Unassembled WGS sequence"/>
</dbReference>
<dbReference type="EMBL" id="FWFY01000008">
    <property type="protein sequence ID" value="SLN55201.1"/>
    <property type="molecule type" value="Genomic_DNA"/>
</dbReference>
<keyword evidence="8" id="KW-0456">Lyase</keyword>
<accession>A0A1X6ZM99</accession>
<comment type="cofactor">
    <cofactor evidence="1">
        <name>[4Fe-4S] cluster</name>
        <dbReference type="ChEBI" id="CHEBI:49883"/>
    </cofactor>
</comment>
<dbReference type="Gene3D" id="3.20.20.70">
    <property type="entry name" value="Aldolase class I"/>
    <property type="match status" value="1"/>
</dbReference>
<keyword evidence="10" id="KW-1185">Reference proteome</keyword>
<dbReference type="EMBL" id="PYGB01000007">
    <property type="protein sequence ID" value="PSK85908.1"/>
    <property type="molecule type" value="Genomic_DNA"/>
</dbReference>
<evidence type="ECO:0000256" key="4">
    <source>
        <dbReference type="ARBA" id="ARBA00023004"/>
    </source>
</evidence>
<dbReference type="OrthoDB" id="9782387at2"/>
<evidence type="ECO:0000313" key="7">
    <source>
        <dbReference type="EMBL" id="PSK85908.1"/>
    </source>
</evidence>
<evidence type="ECO:0000259" key="6">
    <source>
        <dbReference type="PROSITE" id="PS51918"/>
    </source>
</evidence>